<feature type="transmembrane region" description="Helical" evidence="1">
    <location>
        <begin position="42"/>
        <end position="63"/>
    </location>
</feature>
<keyword evidence="1" id="KW-1133">Transmembrane helix</keyword>
<keyword evidence="1" id="KW-0812">Transmembrane</keyword>
<accession>A0AAU1U5J8</accession>
<evidence type="ECO:0000313" key="2">
    <source>
        <dbReference type="EMBL" id="WTS11733.1"/>
    </source>
</evidence>
<gene>
    <name evidence="2" type="ORF">OHU69_12230</name>
</gene>
<feature type="transmembrane region" description="Helical" evidence="1">
    <location>
        <begin position="75"/>
        <end position="94"/>
    </location>
</feature>
<name>A0AAU1U5J8_9ACTN</name>
<protein>
    <recommendedName>
        <fullName evidence="3">Integral membrane protein</fullName>
    </recommendedName>
</protein>
<evidence type="ECO:0008006" key="3">
    <source>
        <dbReference type="Google" id="ProtNLM"/>
    </source>
</evidence>
<keyword evidence="1" id="KW-0472">Membrane</keyword>
<dbReference type="EMBL" id="CP108195">
    <property type="protein sequence ID" value="WTS11733.1"/>
    <property type="molecule type" value="Genomic_DNA"/>
</dbReference>
<evidence type="ECO:0000256" key="1">
    <source>
        <dbReference type="SAM" id="Phobius"/>
    </source>
</evidence>
<organism evidence="2">
    <name type="scientific">Streptomyces sp. NBC_00119</name>
    <dbReference type="NCBI Taxonomy" id="2975659"/>
    <lineage>
        <taxon>Bacteria</taxon>
        <taxon>Bacillati</taxon>
        <taxon>Actinomycetota</taxon>
        <taxon>Actinomycetes</taxon>
        <taxon>Kitasatosporales</taxon>
        <taxon>Streptomycetaceae</taxon>
        <taxon>Streptomyces</taxon>
    </lineage>
</organism>
<sequence length="104" mass="11079">MTLYFAVPLVLLALLYAASGVAAVTRGWVPPMNRRHVHAPRIYGWGQLMVAFALCWQTAFGLLISDSGIRPSAPLIGSAILVGGFIVMMVGQRAGGKRERGGTP</sequence>
<reference evidence="2" key="1">
    <citation type="submission" date="2022-10" db="EMBL/GenBank/DDBJ databases">
        <title>The complete genomes of actinobacterial strains from the NBC collection.</title>
        <authorList>
            <person name="Joergensen T.S."/>
            <person name="Alvarez Arevalo M."/>
            <person name="Sterndorff E.B."/>
            <person name="Faurdal D."/>
            <person name="Vuksanovic O."/>
            <person name="Mourched A.-S."/>
            <person name="Charusanti P."/>
            <person name="Shaw S."/>
            <person name="Blin K."/>
            <person name="Weber T."/>
        </authorList>
    </citation>
    <scope>NUCLEOTIDE SEQUENCE</scope>
    <source>
        <strain evidence="2">NBC_00119</strain>
    </source>
</reference>
<dbReference type="AlphaFoldDB" id="A0AAU1U5J8"/>
<proteinExistence type="predicted"/>